<accession>L1MCN4</accession>
<evidence type="ECO:0000256" key="1">
    <source>
        <dbReference type="ARBA" id="ARBA00010641"/>
    </source>
</evidence>
<evidence type="ECO:0000313" key="9">
    <source>
        <dbReference type="Proteomes" id="UP000010445"/>
    </source>
</evidence>
<evidence type="ECO:0000313" key="8">
    <source>
        <dbReference type="EMBL" id="EKX89008.1"/>
    </source>
</evidence>
<dbReference type="PANTHER" id="PTHR43133:SF8">
    <property type="entry name" value="RNA POLYMERASE SIGMA FACTOR HI_1459-RELATED"/>
    <property type="match status" value="1"/>
</dbReference>
<evidence type="ECO:0000259" key="7">
    <source>
        <dbReference type="Pfam" id="PF08281"/>
    </source>
</evidence>
<dbReference type="GO" id="GO:0016987">
    <property type="term" value="F:sigma factor activity"/>
    <property type="evidence" value="ECO:0007669"/>
    <property type="project" value="UniProtKB-KW"/>
</dbReference>
<dbReference type="AlphaFoldDB" id="L1MCN4"/>
<dbReference type="PANTHER" id="PTHR43133">
    <property type="entry name" value="RNA POLYMERASE ECF-TYPE SIGMA FACTO"/>
    <property type="match status" value="1"/>
</dbReference>
<dbReference type="Gene3D" id="1.10.1740.10">
    <property type="match status" value="1"/>
</dbReference>
<dbReference type="NCBIfam" id="TIGR02937">
    <property type="entry name" value="sigma70-ECF"/>
    <property type="match status" value="1"/>
</dbReference>
<keyword evidence="3" id="KW-0731">Sigma factor</keyword>
<proteinExistence type="inferred from homology"/>
<dbReference type="Pfam" id="PF08281">
    <property type="entry name" value="Sigma70_r4_2"/>
    <property type="match status" value="1"/>
</dbReference>
<dbReference type="PATRIC" id="fig|1035195.3.peg.1809"/>
<sequence>MNDDAELLSKAREGDERAFAELVTRYQHIAWSVCMRITENQHDAEDALQHALASTWKNLSRFRGESKFGTWFYRIASNAAVALVRKRKQEKPIDDDEDGYFIQLEDTAAAFEEQLADHDRLSIALQQINADSREALVLAEVAGLTYAEIAVHQNASLSAVKVRIHRAKKKLADLLEK</sequence>
<evidence type="ECO:0000256" key="2">
    <source>
        <dbReference type="ARBA" id="ARBA00023015"/>
    </source>
</evidence>
<evidence type="ECO:0000259" key="6">
    <source>
        <dbReference type="Pfam" id="PF04542"/>
    </source>
</evidence>
<dbReference type="RefSeq" id="WP_006061442.1">
    <property type="nucleotide sequence ID" value="NZ_KB290820.1"/>
</dbReference>
<evidence type="ECO:0000256" key="3">
    <source>
        <dbReference type="ARBA" id="ARBA00023082"/>
    </source>
</evidence>
<dbReference type="InterPro" id="IPR013325">
    <property type="entry name" value="RNA_pol_sigma_r2"/>
</dbReference>
<dbReference type="SUPFAM" id="SSF88946">
    <property type="entry name" value="Sigma2 domain of RNA polymerase sigma factors"/>
    <property type="match status" value="1"/>
</dbReference>
<dbReference type="InterPro" id="IPR013249">
    <property type="entry name" value="RNA_pol_sigma70_r4_t2"/>
</dbReference>
<dbReference type="HOGENOM" id="CLU_047691_3_0_11"/>
<evidence type="ECO:0000256" key="5">
    <source>
        <dbReference type="ARBA" id="ARBA00023163"/>
    </source>
</evidence>
<keyword evidence="9" id="KW-1185">Reference proteome</keyword>
<dbReference type="GO" id="GO:0003677">
    <property type="term" value="F:DNA binding"/>
    <property type="evidence" value="ECO:0007669"/>
    <property type="project" value="UniProtKB-KW"/>
</dbReference>
<dbReference type="InterPro" id="IPR013324">
    <property type="entry name" value="RNA_pol_sigma_r3/r4-like"/>
</dbReference>
<dbReference type="eggNOG" id="COG1595">
    <property type="taxonomic scope" value="Bacteria"/>
</dbReference>
<feature type="domain" description="RNA polymerase sigma-70 region 2" evidence="6">
    <location>
        <begin position="22"/>
        <end position="88"/>
    </location>
</feature>
<gene>
    <name evidence="8" type="ORF">HMPREF9997_02013</name>
</gene>
<keyword evidence="2" id="KW-0805">Transcription regulation</keyword>
<protein>
    <submittedName>
        <fullName evidence="8">Sigma-70 region 2</fullName>
    </submittedName>
</protein>
<reference evidence="8 9" key="1">
    <citation type="submission" date="2012-05" db="EMBL/GenBank/DDBJ databases">
        <authorList>
            <person name="Weinstock G."/>
            <person name="Sodergren E."/>
            <person name="Lobos E.A."/>
            <person name="Fulton L."/>
            <person name="Fulton R."/>
            <person name="Courtney L."/>
            <person name="Fronick C."/>
            <person name="O'Laughlin M."/>
            <person name="Godfrey J."/>
            <person name="Wilson R.M."/>
            <person name="Miner T."/>
            <person name="Farmer C."/>
            <person name="Delehaunty K."/>
            <person name="Cordes M."/>
            <person name="Minx P."/>
            <person name="Tomlinson C."/>
            <person name="Chen J."/>
            <person name="Wollam A."/>
            <person name="Pepin K.H."/>
            <person name="Bhonagiri V."/>
            <person name="Zhang X."/>
            <person name="Suruliraj S."/>
            <person name="Warren W."/>
            <person name="Mitreva M."/>
            <person name="Mardis E.R."/>
            <person name="Wilson R.K."/>
        </authorList>
    </citation>
    <scope>NUCLEOTIDE SEQUENCE [LARGE SCALE GENOMIC DNA]</scope>
    <source>
        <strain evidence="8 9">F0235</strain>
    </source>
</reference>
<dbReference type="STRING" id="1035195.HMPREF9997_02013"/>
<dbReference type="Gene3D" id="1.10.10.10">
    <property type="entry name" value="Winged helix-like DNA-binding domain superfamily/Winged helix DNA-binding domain"/>
    <property type="match status" value="1"/>
</dbReference>
<keyword evidence="4" id="KW-0238">DNA-binding</keyword>
<dbReference type="EMBL" id="AMEM01000030">
    <property type="protein sequence ID" value="EKX89008.1"/>
    <property type="molecule type" value="Genomic_DNA"/>
</dbReference>
<dbReference type="InterPro" id="IPR007627">
    <property type="entry name" value="RNA_pol_sigma70_r2"/>
</dbReference>
<comment type="caution">
    <text evidence="8">The sequence shown here is derived from an EMBL/GenBank/DDBJ whole genome shotgun (WGS) entry which is preliminary data.</text>
</comment>
<dbReference type="Pfam" id="PF04542">
    <property type="entry name" value="Sigma70_r2"/>
    <property type="match status" value="1"/>
</dbReference>
<dbReference type="GeneID" id="84895830"/>
<dbReference type="InterPro" id="IPR036388">
    <property type="entry name" value="WH-like_DNA-bd_sf"/>
</dbReference>
<dbReference type="GO" id="GO:0006352">
    <property type="term" value="P:DNA-templated transcription initiation"/>
    <property type="evidence" value="ECO:0007669"/>
    <property type="project" value="InterPro"/>
</dbReference>
<evidence type="ECO:0000256" key="4">
    <source>
        <dbReference type="ARBA" id="ARBA00023125"/>
    </source>
</evidence>
<dbReference type="InterPro" id="IPR014284">
    <property type="entry name" value="RNA_pol_sigma-70_dom"/>
</dbReference>
<feature type="domain" description="RNA polymerase sigma factor 70 region 4 type 2" evidence="7">
    <location>
        <begin position="124"/>
        <end position="171"/>
    </location>
</feature>
<dbReference type="SUPFAM" id="SSF88659">
    <property type="entry name" value="Sigma3 and sigma4 domains of RNA polymerase sigma factors"/>
    <property type="match status" value="1"/>
</dbReference>
<keyword evidence="5" id="KW-0804">Transcription</keyword>
<comment type="similarity">
    <text evidence="1">Belongs to the sigma-70 factor family. ECF subfamily.</text>
</comment>
<dbReference type="Proteomes" id="UP000010445">
    <property type="component" value="Unassembled WGS sequence"/>
</dbReference>
<dbReference type="CDD" id="cd06171">
    <property type="entry name" value="Sigma70_r4"/>
    <property type="match status" value="1"/>
</dbReference>
<dbReference type="InterPro" id="IPR039425">
    <property type="entry name" value="RNA_pol_sigma-70-like"/>
</dbReference>
<dbReference type="OrthoDB" id="5244716at2"/>
<organism evidence="8 9">
    <name type="scientific">Corynebacterium durum F0235</name>
    <dbReference type="NCBI Taxonomy" id="1035195"/>
    <lineage>
        <taxon>Bacteria</taxon>
        <taxon>Bacillati</taxon>
        <taxon>Actinomycetota</taxon>
        <taxon>Actinomycetes</taxon>
        <taxon>Mycobacteriales</taxon>
        <taxon>Corynebacteriaceae</taxon>
        <taxon>Corynebacterium</taxon>
    </lineage>
</organism>
<name>L1MCN4_9CORY</name>